<evidence type="ECO:0000259" key="3">
    <source>
        <dbReference type="Pfam" id="PF24809"/>
    </source>
</evidence>
<dbReference type="InterPro" id="IPR056125">
    <property type="entry name" value="DUF7708"/>
</dbReference>
<feature type="domain" description="DUF7779" evidence="4">
    <location>
        <begin position="504"/>
        <end position="580"/>
    </location>
</feature>
<dbReference type="Gene3D" id="3.40.50.300">
    <property type="entry name" value="P-loop containing nucleotide triphosphate hydrolases"/>
    <property type="match status" value="1"/>
</dbReference>
<dbReference type="Pfam" id="PF00931">
    <property type="entry name" value="NB-ARC"/>
    <property type="match status" value="1"/>
</dbReference>
<dbReference type="Pfam" id="PF25000">
    <property type="entry name" value="DUF7779"/>
    <property type="match status" value="1"/>
</dbReference>
<dbReference type="Proteomes" id="UP000800092">
    <property type="component" value="Unassembled WGS sequence"/>
</dbReference>
<dbReference type="EMBL" id="ML991869">
    <property type="protein sequence ID" value="KAF2229279.1"/>
    <property type="molecule type" value="Genomic_DNA"/>
</dbReference>
<dbReference type="Pfam" id="PF13181">
    <property type="entry name" value="TPR_8"/>
    <property type="match status" value="1"/>
</dbReference>
<dbReference type="Pfam" id="PF13424">
    <property type="entry name" value="TPR_12"/>
    <property type="match status" value="1"/>
</dbReference>
<dbReference type="InterPro" id="IPR027417">
    <property type="entry name" value="P-loop_NTPase"/>
</dbReference>
<dbReference type="Pfam" id="PF24809">
    <property type="entry name" value="DUF7708"/>
    <property type="match status" value="1"/>
</dbReference>
<dbReference type="OrthoDB" id="5394701at2759"/>
<proteinExistence type="predicted"/>
<dbReference type="PROSITE" id="PS50005">
    <property type="entry name" value="TPR"/>
    <property type="match status" value="2"/>
</dbReference>
<evidence type="ECO:0000259" key="2">
    <source>
        <dbReference type="Pfam" id="PF00931"/>
    </source>
</evidence>
<protein>
    <submittedName>
        <fullName evidence="5">Uncharacterized protein</fullName>
    </submittedName>
</protein>
<dbReference type="InterPro" id="IPR019734">
    <property type="entry name" value="TPR_rpt"/>
</dbReference>
<evidence type="ECO:0000313" key="5">
    <source>
        <dbReference type="EMBL" id="KAF2229279.1"/>
    </source>
</evidence>
<organism evidence="5 6">
    <name type="scientific">Viridothelium virens</name>
    <name type="common">Speckled blister lichen</name>
    <name type="synonym">Trypethelium virens</name>
    <dbReference type="NCBI Taxonomy" id="1048519"/>
    <lineage>
        <taxon>Eukaryota</taxon>
        <taxon>Fungi</taxon>
        <taxon>Dikarya</taxon>
        <taxon>Ascomycota</taxon>
        <taxon>Pezizomycotina</taxon>
        <taxon>Dothideomycetes</taxon>
        <taxon>Dothideomycetes incertae sedis</taxon>
        <taxon>Trypetheliales</taxon>
        <taxon>Trypetheliaceae</taxon>
        <taxon>Viridothelium</taxon>
    </lineage>
</organism>
<evidence type="ECO:0000256" key="1">
    <source>
        <dbReference type="PROSITE-ProRule" id="PRU00339"/>
    </source>
</evidence>
<evidence type="ECO:0000313" key="6">
    <source>
        <dbReference type="Proteomes" id="UP000800092"/>
    </source>
</evidence>
<feature type="repeat" description="TPR" evidence="1">
    <location>
        <begin position="861"/>
        <end position="894"/>
    </location>
</feature>
<sequence length="966" mass="109519">MPSVAADPDYNDEHGILMKWQEAQGKCLHDLRPNEKEALENLKGPEDLINDLHRRQREYSDNTLRNLLGQIFPILNLLQTLSHIFLTSIISRPVEMALLWGLLHLVIKSSLLSKEILEKMVEILDKIRKELALFGNCAPYLNNPYLNNRTELQHSLVDMFVALINFWTQAMRYLRKSSAERFLLDTWPKLNAKFEEALKEINSAVEHVHKLASVGKLPSDERFSAASLFTTSDDNGAALPCFEMPPRNKYFVGRERTLLQMDEFLDPELCNNDLSSYIICGLGGVGKSSLALTYATNSQDSTRYDAIFWIKAQTSPDIRDSFSRMALRLELAQAGPNFDIDNNIVLFKNWLAKSAKRWLLVYDNVEDISLLSGFLPSSNGSIVITTRYENVASRRFGRTLRLELGPLAWTDGMQLFRSLRSSFDAEAQLDDEPEEAKEILHELGGLPLGIELYSAYIGFRHYTLRQFLNKQDKVARQVLKTDAATETSHSLASVWEMHFEAIMNSNASQLLGVMSLISPDDIPVELFQPTDENVVTSFTSFCVDEDDLEDAIDLLMKNALIKRNGDRISLHRLVQKAFRHSPSGLSSPRFQSAFEATVLLVRDRFPSTLRGQSLVDHGQDASLYLPHILALSKVWQSSQETKQPLQSCEAFVELLHDSSWYQFEIGTFDECLIQLEVAERACKDKQSMLCGRLYNTRACLCHELNNNPGCKEACKKCLAIYENLPDSTPDLSVHLANAKSNFGNAMAAECRWDEALSLYRLAEQERLQLGPSGAYYLGLSYLSIGRVYFFQGQLSEAEEFYQKTRRLYTEHGYEKSFLMASLLLAEGNVAAARGNWGLAREKYRDDIETMKDFSPLKLSLATSNYRLGRAEAHLGHFDVAMECFDKGLAIAAHHNHQGDVARILRQRALTLRKKGSISEEERNSAETDLLSASLLRMKVSADVNWFKTPAKDEDDAYDRLVCCSFW</sequence>
<dbReference type="InterPro" id="IPR011990">
    <property type="entry name" value="TPR-like_helical_dom_sf"/>
</dbReference>
<reference evidence="5" key="1">
    <citation type="journal article" date="2020" name="Stud. Mycol.">
        <title>101 Dothideomycetes genomes: a test case for predicting lifestyles and emergence of pathogens.</title>
        <authorList>
            <person name="Haridas S."/>
            <person name="Albert R."/>
            <person name="Binder M."/>
            <person name="Bloem J."/>
            <person name="Labutti K."/>
            <person name="Salamov A."/>
            <person name="Andreopoulos B."/>
            <person name="Baker S."/>
            <person name="Barry K."/>
            <person name="Bills G."/>
            <person name="Bluhm B."/>
            <person name="Cannon C."/>
            <person name="Castanera R."/>
            <person name="Culley D."/>
            <person name="Daum C."/>
            <person name="Ezra D."/>
            <person name="Gonzalez J."/>
            <person name="Henrissat B."/>
            <person name="Kuo A."/>
            <person name="Liang C."/>
            <person name="Lipzen A."/>
            <person name="Lutzoni F."/>
            <person name="Magnuson J."/>
            <person name="Mondo S."/>
            <person name="Nolan M."/>
            <person name="Ohm R."/>
            <person name="Pangilinan J."/>
            <person name="Park H.-J."/>
            <person name="Ramirez L."/>
            <person name="Alfaro M."/>
            <person name="Sun H."/>
            <person name="Tritt A."/>
            <person name="Yoshinaga Y."/>
            <person name="Zwiers L.-H."/>
            <person name="Turgeon B."/>
            <person name="Goodwin S."/>
            <person name="Spatafora J."/>
            <person name="Crous P."/>
            <person name="Grigoriev I."/>
        </authorList>
    </citation>
    <scope>NUCLEOTIDE SEQUENCE</scope>
    <source>
        <strain evidence="5">Tuck. ex Michener</strain>
    </source>
</reference>
<feature type="domain" description="DUF7708" evidence="3">
    <location>
        <begin position="96"/>
        <end position="215"/>
    </location>
</feature>
<dbReference type="AlphaFoldDB" id="A0A6A6GUH6"/>
<name>A0A6A6GUH6_VIRVR</name>
<dbReference type="GO" id="GO:0043531">
    <property type="term" value="F:ADP binding"/>
    <property type="evidence" value="ECO:0007669"/>
    <property type="project" value="InterPro"/>
</dbReference>
<feature type="repeat" description="TPR" evidence="1">
    <location>
        <begin position="778"/>
        <end position="811"/>
    </location>
</feature>
<dbReference type="Gene3D" id="1.25.40.10">
    <property type="entry name" value="Tetratricopeptide repeat domain"/>
    <property type="match status" value="2"/>
</dbReference>
<dbReference type="SUPFAM" id="SSF52540">
    <property type="entry name" value="P-loop containing nucleoside triphosphate hydrolases"/>
    <property type="match status" value="1"/>
</dbReference>
<dbReference type="PRINTS" id="PR00364">
    <property type="entry name" value="DISEASERSIST"/>
</dbReference>
<dbReference type="PANTHER" id="PTHR47691">
    <property type="entry name" value="REGULATOR-RELATED"/>
    <property type="match status" value="1"/>
</dbReference>
<dbReference type="SMART" id="SM00028">
    <property type="entry name" value="TPR"/>
    <property type="match status" value="5"/>
</dbReference>
<dbReference type="SUPFAM" id="SSF48452">
    <property type="entry name" value="TPR-like"/>
    <property type="match status" value="1"/>
</dbReference>
<dbReference type="InterPro" id="IPR002182">
    <property type="entry name" value="NB-ARC"/>
</dbReference>
<feature type="domain" description="NB-ARC" evidence="2">
    <location>
        <begin position="269"/>
        <end position="416"/>
    </location>
</feature>
<dbReference type="InterPro" id="IPR056681">
    <property type="entry name" value="DUF7779"/>
</dbReference>
<dbReference type="PANTHER" id="PTHR47691:SF3">
    <property type="entry name" value="HTH-TYPE TRANSCRIPTIONAL REGULATOR RV0890C-RELATED"/>
    <property type="match status" value="1"/>
</dbReference>
<keyword evidence="1" id="KW-0802">TPR repeat</keyword>
<keyword evidence="6" id="KW-1185">Reference proteome</keyword>
<evidence type="ECO:0000259" key="4">
    <source>
        <dbReference type="Pfam" id="PF25000"/>
    </source>
</evidence>
<accession>A0A6A6GUH6</accession>
<gene>
    <name evidence="5" type="ORF">EV356DRAFT_580965</name>
</gene>